<dbReference type="CDD" id="cd09159">
    <property type="entry name" value="PLDc_ybhO_like_2"/>
    <property type="match status" value="1"/>
</dbReference>
<dbReference type="SUPFAM" id="SSF56024">
    <property type="entry name" value="Phospholipase D/nuclease"/>
    <property type="match status" value="2"/>
</dbReference>
<feature type="active site" evidence="1">
    <location>
        <position position="151"/>
    </location>
</feature>
<evidence type="ECO:0000259" key="3">
    <source>
        <dbReference type="PROSITE" id="PS50035"/>
    </source>
</evidence>
<feature type="compositionally biased region" description="Basic and acidic residues" evidence="2">
    <location>
        <begin position="1"/>
        <end position="17"/>
    </location>
</feature>
<dbReference type="CDD" id="cd09110">
    <property type="entry name" value="PLDc_CLS_1"/>
    <property type="match status" value="1"/>
</dbReference>
<dbReference type="PROSITE" id="PS50035">
    <property type="entry name" value="PLD"/>
    <property type="match status" value="2"/>
</dbReference>
<evidence type="ECO:0000313" key="5">
    <source>
        <dbReference type="Proteomes" id="UP000243719"/>
    </source>
</evidence>
<sequence>MADGVRAREGAAADEPARAPGRATRLSGRAAAAKGMLRLRGAWASRAGFHTGNALVLHQGGDALFKRMVEAIDQARREILFETYIFCHDRIGQSVSAALCRAAERGVTVRVITDGLGTARLDLFKQWPAAGVDHRIYNPHVFGRQGFARTHRKLAAVDREIAFVGGINVVDDFRNGDHELPFPRWDFAIEVAGPVVAEVVQSIDKQWRRLDPAPPGERAPRPPRTVTHVATSLPASPEPCVAFVSRDNFRNRRAIENAYLVAIGRARHQILLANPYFVPGRRLRRALVIAAQRGVDVRLLVGCKEFVLLDWAVPWLYGKLLNAGVRIAEYDKTLLHGKVAVIDDWWGTVGSSNLDAFSLLVNQEANLVIVNDPALVELKRAMLAALDDATAIDGSHYTARAWWRRLGNWFAYRLYRVAMKLLTIGRYD</sequence>
<feature type="active site" evidence="1">
    <location>
        <position position="338"/>
    </location>
</feature>
<feature type="domain" description="PLD phosphodiesterase" evidence="3">
    <location>
        <begin position="146"/>
        <end position="173"/>
    </location>
</feature>
<dbReference type="Gene3D" id="3.30.870.10">
    <property type="entry name" value="Endonuclease Chain A"/>
    <property type="match status" value="2"/>
</dbReference>
<dbReference type="Pfam" id="PF13091">
    <property type="entry name" value="PLDc_2"/>
    <property type="match status" value="2"/>
</dbReference>
<keyword evidence="1" id="KW-1003">Cell membrane</keyword>
<dbReference type="InterPro" id="IPR025202">
    <property type="entry name" value="PLD-like_dom"/>
</dbReference>
<comment type="catalytic activity">
    <reaction evidence="1">
        <text>2 a 1,2-diacyl-sn-glycero-3-phospho-(1'-sn-glycerol) = a cardiolipin + glycerol</text>
        <dbReference type="Rhea" id="RHEA:31451"/>
        <dbReference type="ChEBI" id="CHEBI:17754"/>
        <dbReference type="ChEBI" id="CHEBI:62237"/>
        <dbReference type="ChEBI" id="CHEBI:64716"/>
    </reaction>
</comment>
<reference evidence="5" key="1">
    <citation type="submission" date="2016-09" db="EMBL/GenBank/DDBJ databases">
        <authorList>
            <person name="Varghese N."/>
            <person name="Submissions S."/>
        </authorList>
    </citation>
    <scope>NUCLEOTIDE SEQUENCE [LARGE SCALE GENOMIC DNA]</scope>
    <source>
        <strain evidence="5">JS23</strain>
    </source>
</reference>
<dbReference type="GO" id="GO:0008808">
    <property type="term" value="F:cardiolipin synthase activity"/>
    <property type="evidence" value="ECO:0007669"/>
    <property type="project" value="InterPro"/>
</dbReference>
<dbReference type="GO" id="GO:0005886">
    <property type="term" value="C:plasma membrane"/>
    <property type="evidence" value="ECO:0007669"/>
    <property type="project" value="UniProtKB-SubCell"/>
</dbReference>
<comment type="function">
    <text evidence="1">Catalyzes the phosphatidyl group transfer from one phosphatidylglycerol molecule to another to form cardiolipin (CL) (diphosphatidylglycerol) and glycerol.</text>
</comment>
<evidence type="ECO:0000313" key="4">
    <source>
        <dbReference type="EMBL" id="SDV48162.1"/>
    </source>
</evidence>
<proteinExistence type="inferred from homology"/>
<keyword evidence="1" id="KW-1208">Phospholipid metabolism</keyword>
<keyword evidence="1" id="KW-0808">Transferase</keyword>
<name>A0A1H2PND9_9BURK</name>
<dbReference type="SMART" id="SM00155">
    <property type="entry name" value="PLDc"/>
    <property type="match status" value="2"/>
</dbReference>
<gene>
    <name evidence="1" type="primary">clsB</name>
    <name evidence="4" type="ORF">SAMN05216551_104212</name>
</gene>
<feature type="active site" evidence="1">
    <location>
        <position position="153"/>
    </location>
</feature>
<evidence type="ECO:0000256" key="1">
    <source>
        <dbReference type="HAMAP-Rule" id="MF_01917"/>
    </source>
</evidence>
<comment type="similarity">
    <text evidence="1">Belongs to the phospholipase D family. Cardiolipin synthase subfamily. ClsB sub-subfamily.</text>
</comment>
<keyword evidence="1" id="KW-0594">Phospholipid biosynthesis</keyword>
<feature type="active site" evidence="1">
    <location>
        <position position="158"/>
    </location>
</feature>
<dbReference type="PANTHER" id="PTHR21248">
    <property type="entry name" value="CARDIOLIPIN SYNTHASE"/>
    <property type="match status" value="1"/>
</dbReference>
<dbReference type="GO" id="GO:0032049">
    <property type="term" value="P:cardiolipin biosynthetic process"/>
    <property type="evidence" value="ECO:0007669"/>
    <property type="project" value="InterPro"/>
</dbReference>
<dbReference type="HAMAP" id="MF_01917">
    <property type="entry name" value="Cardiolipin_synth_ClsB"/>
    <property type="match status" value="1"/>
</dbReference>
<keyword evidence="1" id="KW-0443">Lipid metabolism</keyword>
<comment type="subcellular location">
    <subcellularLocation>
        <location evidence="1">Cell membrane</location>
        <topology evidence="1">Peripheral membrane protein</topology>
    </subcellularLocation>
</comment>
<dbReference type="PANTHER" id="PTHR21248:SF22">
    <property type="entry name" value="PHOSPHOLIPASE D"/>
    <property type="match status" value="1"/>
</dbReference>
<feature type="region of interest" description="Disordered" evidence="2">
    <location>
        <begin position="1"/>
        <end position="24"/>
    </location>
</feature>
<organism evidence="4 5">
    <name type="scientific">Chitinasiproducens palmae</name>
    <dbReference type="NCBI Taxonomy" id="1770053"/>
    <lineage>
        <taxon>Bacteria</taxon>
        <taxon>Pseudomonadati</taxon>
        <taxon>Pseudomonadota</taxon>
        <taxon>Betaproteobacteria</taxon>
        <taxon>Burkholderiales</taxon>
        <taxon>Burkholderiaceae</taxon>
        <taxon>Chitinasiproducens</taxon>
    </lineage>
</organism>
<evidence type="ECO:0000256" key="2">
    <source>
        <dbReference type="SAM" id="MobiDB-lite"/>
    </source>
</evidence>
<feature type="active site" evidence="1">
    <location>
        <position position="336"/>
    </location>
</feature>
<dbReference type="InterPro" id="IPR030872">
    <property type="entry name" value="Cardiolipin_synth_ClsB"/>
</dbReference>
<dbReference type="InterPro" id="IPR001736">
    <property type="entry name" value="PLipase_D/transphosphatidylase"/>
</dbReference>
<keyword evidence="5" id="KW-1185">Reference proteome</keyword>
<dbReference type="NCBIfam" id="NF008427">
    <property type="entry name" value="PRK11263.1"/>
    <property type="match status" value="1"/>
</dbReference>
<feature type="domain" description="PLD phosphodiesterase" evidence="3">
    <location>
        <begin position="331"/>
        <end position="358"/>
    </location>
</feature>
<protein>
    <recommendedName>
        <fullName evidence="1">Cardiolipin synthase B</fullName>
        <shortName evidence="1">CL synthase</shortName>
        <ecNumber evidence="1">2.7.8.-</ecNumber>
    </recommendedName>
</protein>
<dbReference type="Proteomes" id="UP000243719">
    <property type="component" value="Unassembled WGS sequence"/>
</dbReference>
<dbReference type="EC" id="2.7.8.-" evidence="1"/>
<accession>A0A1H2PND9</accession>
<keyword evidence="1" id="KW-0472">Membrane</keyword>
<keyword evidence="1" id="KW-0444">Lipid biosynthesis</keyword>
<dbReference type="STRING" id="1770053.SAMN05216551_104212"/>
<dbReference type="EMBL" id="FNLO01000004">
    <property type="protein sequence ID" value="SDV48162.1"/>
    <property type="molecule type" value="Genomic_DNA"/>
</dbReference>
<dbReference type="AlphaFoldDB" id="A0A1H2PND9"/>
<feature type="active site" evidence="1">
    <location>
        <position position="343"/>
    </location>
</feature>